<dbReference type="Proteomes" id="UP001519064">
    <property type="component" value="Unassembled WGS sequence"/>
</dbReference>
<organism evidence="2 3">
    <name type="scientific">Streptomyces oryzae</name>
    <dbReference type="NCBI Taxonomy" id="1434886"/>
    <lineage>
        <taxon>Bacteria</taxon>
        <taxon>Bacillati</taxon>
        <taxon>Actinomycetota</taxon>
        <taxon>Actinomycetes</taxon>
        <taxon>Kitasatosporales</taxon>
        <taxon>Streptomycetaceae</taxon>
        <taxon>Streptomyces</taxon>
    </lineage>
</organism>
<proteinExistence type="predicted"/>
<dbReference type="GO" id="GO:0008237">
    <property type="term" value="F:metallopeptidase activity"/>
    <property type="evidence" value="ECO:0007669"/>
    <property type="project" value="UniProtKB-KW"/>
</dbReference>
<keyword evidence="3" id="KW-1185">Reference proteome</keyword>
<evidence type="ECO:0000256" key="1">
    <source>
        <dbReference type="SAM" id="MobiDB-lite"/>
    </source>
</evidence>
<dbReference type="PANTHER" id="PTHR41775">
    <property type="entry name" value="SECRETED PROTEIN-RELATED"/>
    <property type="match status" value="1"/>
</dbReference>
<feature type="region of interest" description="Disordered" evidence="1">
    <location>
        <begin position="290"/>
        <end position="309"/>
    </location>
</feature>
<accession>A0ABS3XGN4</accession>
<evidence type="ECO:0000313" key="3">
    <source>
        <dbReference type="Proteomes" id="UP001519064"/>
    </source>
</evidence>
<dbReference type="NCBIfam" id="TIGR03296">
    <property type="entry name" value="M6dom_TIGR03296"/>
    <property type="match status" value="1"/>
</dbReference>
<protein>
    <submittedName>
        <fullName evidence="2">M6 family metalloprotease domain-containing protein</fullName>
    </submittedName>
</protein>
<comment type="caution">
    <text evidence="2">The sequence shown here is derived from an EMBL/GenBank/DDBJ whole genome shotgun (WGS) entry which is preliminary data.</text>
</comment>
<dbReference type="RefSeq" id="WP_209241598.1">
    <property type="nucleotide sequence ID" value="NZ_JADKMA010000130.1"/>
</dbReference>
<sequence>MALTAFMGVGLVAGPVRSVAADMPCALPRTDAHHSLGLDTWNASYPRPEGTLDAALLFLSFPDATPMATPRELVNDHFPATTDFFERASYGKFRLRPRPVDRWIQLPRPAEEYGIQRDWDSDLRNSYLRDAVAAADPRVDFSRYDVVYLVADPDAPGVDPDATKVVNLDEPITADGAELSRMVTVFEQSPPDRNVLAHETGHLFDLPDLYRRPSDGKADWDTRVGDWDLMGSQFGLAPEPFGWDKWKLGWLRRSNVACVGAAGEEAARPKGEEQASPSRYTLRPLAAPARRAPARMRVRRPASGAAAGRGPDGVRLLVLRTGEHGALAMEVRERAGNDRGSCSEGLLIYRVSSDTPSTEGPVEVVDGHPGTSRCRETSVHSRLADAPLGVGESWSDTREGLRVEVTGRTAEGDWEVQLRRE</sequence>
<keyword evidence="2" id="KW-0378">Hydrolase</keyword>
<evidence type="ECO:0000313" key="2">
    <source>
        <dbReference type="EMBL" id="MBO8194498.1"/>
    </source>
</evidence>
<keyword evidence="2" id="KW-0482">Metalloprotease</keyword>
<dbReference type="EMBL" id="JADKMA010000130">
    <property type="protein sequence ID" value="MBO8194498.1"/>
    <property type="molecule type" value="Genomic_DNA"/>
</dbReference>
<dbReference type="InterPro" id="IPR008757">
    <property type="entry name" value="Peptidase_M6-like_domain"/>
</dbReference>
<reference evidence="2 3" key="1">
    <citation type="submission" date="2020-11" db="EMBL/GenBank/DDBJ databases">
        <title>Streptomyces spirodelae sp. nov., isolated from duckweed.</title>
        <authorList>
            <person name="Saimee Y."/>
            <person name="Duangmal K."/>
        </authorList>
    </citation>
    <scope>NUCLEOTIDE SEQUENCE [LARGE SCALE GENOMIC DNA]</scope>
    <source>
        <strain evidence="2 3">S16-07</strain>
    </source>
</reference>
<keyword evidence="2" id="KW-0645">Protease</keyword>
<gene>
    <name evidence="2" type="ORF">ITI46_22965</name>
</gene>
<name>A0ABS3XGN4_9ACTN</name>
<dbReference type="PANTHER" id="PTHR41775:SF1">
    <property type="entry name" value="PEPTIDASE M6-LIKE DOMAIN-CONTAINING PROTEIN"/>
    <property type="match status" value="1"/>
</dbReference>